<organism evidence="2 3">
    <name type="scientific">Variovorax humicola</name>
    <dbReference type="NCBI Taxonomy" id="1769758"/>
    <lineage>
        <taxon>Bacteria</taxon>
        <taxon>Pseudomonadati</taxon>
        <taxon>Pseudomonadota</taxon>
        <taxon>Betaproteobacteria</taxon>
        <taxon>Burkholderiales</taxon>
        <taxon>Comamonadaceae</taxon>
        <taxon>Variovorax</taxon>
    </lineage>
</organism>
<dbReference type="PANTHER" id="PTHR33930:SF2">
    <property type="entry name" value="BLR3452 PROTEIN"/>
    <property type="match status" value="1"/>
</dbReference>
<dbReference type="RefSeq" id="WP_340365939.1">
    <property type="nucleotide sequence ID" value="NZ_JBBKZV010000017.1"/>
</dbReference>
<sequence>MSTPDGVAEDMTEAERARVKAFFIAERGYWRPWTETMLEACPRFVQQYARYAGYPARTGPLSERMVELIYVALDSSSSHLFESGLHTHMKRALEVGATRADIFDVLHLVAVQGVASMCQATDILAELADLTEVTAVDEKLQARIDRLGAKHALALNSATRLDPGYAEVLLDFVEQGHPGAGLSPAERSLVQLALHACFTAFNPGAVRQIVATALAQGLPASELLQAIQLGAHLAVHGSALGADVFRQVIAAKA</sequence>
<name>A0ABU8W6K3_9BURK</name>
<dbReference type="PANTHER" id="PTHR33930">
    <property type="entry name" value="ALKYL HYDROPEROXIDE REDUCTASE AHPD"/>
    <property type="match status" value="1"/>
</dbReference>
<keyword evidence="3" id="KW-1185">Reference proteome</keyword>
<dbReference type="EMBL" id="JBBKZV010000017">
    <property type="protein sequence ID" value="MEJ8824916.1"/>
    <property type="molecule type" value="Genomic_DNA"/>
</dbReference>
<dbReference type="SUPFAM" id="SSF69118">
    <property type="entry name" value="AhpD-like"/>
    <property type="match status" value="1"/>
</dbReference>
<evidence type="ECO:0000259" key="1">
    <source>
        <dbReference type="Pfam" id="PF02627"/>
    </source>
</evidence>
<gene>
    <name evidence="2" type="ORF">WKW80_23280</name>
</gene>
<dbReference type="Gene3D" id="1.20.1290.10">
    <property type="entry name" value="AhpD-like"/>
    <property type="match status" value="2"/>
</dbReference>
<evidence type="ECO:0000313" key="2">
    <source>
        <dbReference type="EMBL" id="MEJ8824916.1"/>
    </source>
</evidence>
<proteinExistence type="predicted"/>
<evidence type="ECO:0000313" key="3">
    <source>
        <dbReference type="Proteomes" id="UP001363010"/>
    </source>
</evidence>
<dbReference type="Pfam" id="PF02627">
    <property type="entry name" value="CMD"/>
    <property type="match status" value="1"/>
</dbReference>
<reference evidence="2 3" key="1">
    <citation type="submission" date="2024-03" db="EMBL/GenBank/DDBJ databases">
        <title>Novel species of the genus Variovorax.</title>
        <authorList>
            <person name="Liu Q."/>
            <person name="Xin Y.-H."/>
        </authorList>
    </citation>
    <scope>NUCLEOTIDE SEQUENCE [LARGE SCALE GENOMIC DNA]</scope>
    <source>
        <strain evidence="2 3">KACC 18501</strain>
    </source>
</reference>
<accession>A0ABU8W6K3</accession>
<feature type="domain" description="Carboxymuconolactone decarboxylase-like" evidence="1">
    <location>
        <begin position="42"/>
        <end position="113"/>
    </location>
</feature>
<dbReference type="InterPro" id="IPR003779">
    <property type="entry name" value="CMD-like"/>
</dbReference>
<protein>
    <submittedName>
        <fullName evidence="2">Carboxymuconolactone decarboxylase family protein</fullName>
    </submittedName>
</protein>
<comment type="caution">
    <text evidence="2">The sequence shown here is derived from an EMBL/GenBank/DDBJ whole genome shotgun (WGS) entry which is preliminary data.</text>
</comment>
<dbReference type="InterPro" id="IPR029032">
    <property type="entry name" value="AhpD-like"/>
</dbReference>
<dbReference type="Proteomes" id="UP001363010">
    <property type="component" value="Unassembled WGS sequence"/>
</dbReference>